<accession>A0ABS6WT69</accession>
<dbReference type="InterPro" id="IPR006027">
    <property type="entry name" value="NusB_RsmB_TIM44"/>
</dbReference>
<feature type="compositionally biased region" description="Basic residues" evidence="6">
    <location>
        <begin position="8"/>
        <end position="22"/>
    </location>
</feature>
<feature type="active site" description="Nucleophile" evidence="5">
    <location>
        <position position="398"/>
    </location>
</feature>
<dbReference type="InterPro" id="IPR001678">
    <property type="entry name" value="MeTrfase_RsmB-F_NOP2_dom"/>
</dbReference>
<reference evidence="8" key="1">
    <citation type="submission" date="2021-07" db="EMBL/GenBank/DDBJ databases">
        <title>Pseudohoeflea marina sp. nov. a polyhydroxyalcanoate-producing bacterium.</title>
        <authorList>
            <person name="Zheng W."/>
            <person name="Yu S."/>
            <person name="Huang Y."/>
        </authorList>
    </citation>
    <scope>NUCLEOTIDE SEQUENCE</scope>
    <source>
        <strain evidence="8">DP4N28-3</strain>
    </source>
</reference>
<feature type="binding site" evidence="5">
    <location>
        <begin position="282"/>
        <end position="288"/>
    </location>
    <ligand>
        <name>S-adenosyl-L-methionine</name>
        <dbReference type="ChEBI" id="CHEBI:59789"/>
    </ligand>
</feature>
<dbReference type="PANTHER" id="PTHR22807">
    <property type="entry name" value="NOP2 YEAST -RELATED NOL1/NOP2/FMU SUN DOMAIN-CONTAINING"/>
    <property type="match status" value="1"/>
</dbReference>
<evidence type="ECO:0000259" key="7">
    <source>
        <dbReference type="PROSITE" id="PS51686"/>
    </source>
</evidence>
<dbReference type="InterPro" id="IPR023267">
    <property type="entry name" value="RCMT"/>
</dbReference>
<comment type="caution">
    <text evidence="8">The sequence shown here is derived from an EMBL/GenBank/DDBJ whole genome shotgun (WGS) entry which is preliminary data.</text>
</comment>
<dbReference type="PROSITE" id="PS51686">
    <property type="entry name" value="SAM_MT_RSMB_NOP"/>
    <property type="match status" value="1"/>
</dbReference>
<keyword evidence="9" id="KW-1185">Reference proteome</keyword>
<evidence type="ECO:0000256" key="2">
    <source>
        <dbReference type="ARBA" id="ARBA00022679"/>
    </source>
</evidence>
<evidence type="ECO:0000256" key="6">
    <source>
        <dbReference type="SAM" id="MobiDB-lite"/>
    </source>
</evidence>
<evidence type="ECO:0000313" key="8">
    <source>
        <dbReference type="EMBL" id="MBW3099156.1"/>
    </source>
</evidence>
<keyword evidence="4 5" id="KW-0694">RNA-binding</keyword>
<dbReference type="InterPro" id="IPR049560">
    <property type="entry name" value="MeTrfase_RsmB-F_NOP2_cat"/>
</dbReference>
<evidence type="ECO:0000256" key="3">
    <source>
        <dbReference type="ARBA" id="ARBA00022691"/>
    </source>
</evidence>
<feature type="domain" description="SAM-dependent MTase RsmB/NOP-type" evidence="7">
    <location>
        <begin position="188"/>
        <end position="470"/>
    </location>
</feature>
<comment type="caution">
    <text evidence="5">Lacks conserved residue(s) required for the propagation of feature annotation.</text>
</comment>
<feature type="region of interest" description="Disordered" evidence="6">
    <location>
        <begin position="1"/>
        <end position="34"/>
    </location>
</feature>
<keyword evidence="3 5" id="KW-0949">S-adenosyl-L-methionine</keyword>
<protein>
    <submittedName>
        <fullName evidence="8">RsmB/NOP family class I SAM-dependent RNA methyltransferase</fullName>
    </submittedName>
</protein>
<dbReference type="CDD" id="cd02440">
    <property type="entry name" value="AdoMet_MTases"/>
    <property type="match status" value="1"/>
</dbReference>
<sequence>MSADRSGSHSRSKGSPGSRRKPASAAQGRREAVTKPGLEARIAATRLLGAVIDGRASLDGLLDRKGGNPHFLALSEPDRQLVRAILAAALRHLTVLEALIDRLTDKPLPEGARSLRHLLVVALTQILHLDVADHAAVDLAVSQAQIDPRNKRFASLVNAVLRRLIRERETLLSDLDAVSPFPDWYMGRLAASHAPATVDAIARALKVPAPLDLSVKSDAAGWAERLGGTVIATGSVRLPPGGPPVPELAGFETGEWWVQDAAASLPARLFSDLSGKRVADLCAAPGGKTAQLILQGGVVTAFDQSASRLQRLEDNLARLGLSAHVVRARAQEVVDEEGFDAVLLDAPCSSTGTVRRHPDVVWTKSFTDVETLARVQRQLLDHAARLVRPGGELVFSNCSLDPLEGEELVAGFLADHPAWRIKPILPANWPGLEETITGKGEMRTHPAQLAHEDERLAGLDGFYAVVLTHS</sequence>
<dbReference type="PANTHER" id="PTHR22807:SF61">
    <property type="entry name" value="NOL1_NOP2_SUN FAMILY PROTEIN _ ANTITERMINATION NUSB DOMAIN-CONTAINING PROTEIN"/>
    <property type="match status" value="1"/>
</dbReference>
<keyword evidence="2 5" id="KW-0808">Transferase</keyword>
<gene>
    <name evidence="8" type="ORF">KY465_17890</name>
</gene>
<dbReference type="GO" id="GO:0008168">
    <property type="term" value="F:methyltransferase activity"/>
    <property type="evidence" value="ECO:0007669"/>
    <property type="project" value="UniProtKB-KW"/>
</dbReference>
<evidence type="ECO:0000256" key="5">
    <source>
        <dbReference type="PROSITE-ProRule" id="PRU01023"/>
    </source>
</evidence>
<dbReference type="Pfam" id="PF01189">
    <property type="entry name" value="Methyltr_RsmB-F"/>
    <property type="match status" value="1"/>
</dbReference>
<dbReference type="GO" id="GO:0032259">
    <property type="term" value="P:methylation"/>
    <property type="evidence" value="ECO:0007669"/>
    <property type="project" value="UniProtKB-KW"/>
</dbReference>
<comment type="similarity">
    <text evidence="5">Belongs to the class I-like SAM-binding methyltransferase superfamily. RsmB/NOP family.</text>
</comment>
<evidence type="ECO:0000256" key="4">
    <source>
        <dbReference type="ARBA" id="ARBA00022884"/>
    </source>
</evidence>
<evidence type="ECO:0000256" key="1">
    <source>
        <dbReference type="ARBA" id="ARBA00022603"/>
    </source>
</evidence>
<feature type="binding site" evidence="5">
    <location>
        <position position="345"/>
    </location>
    <ligand>
        <name>S-adenosyl-L-methionine</name>
        <dbReference type="ChEBI" id="CHEBI:59789"/>
    </ligand>
</feature>
<keyword evidence="1 5" id="KW-0489">Methyltransferase</keyword>
<dbReference type="Proteomes" id="UP001430804">
    <property type="component" value="Unassembled WGS sequence"/>
</dbReference>
<dbReference type="Pfam" id="PF01029">
    <property type="entry name" value="NusB"/>
    <property type="match status" value="1"/>
</dbReference>
<proteinExistence type="inferred from homology"/>
<name>A0ABS6WT69_9HYPH</name>
<dbReference type="EMBL" id="JAHWQX010000005">
    <property type="protein sequence ID" value="MBW3099156.1"/>
    <property type="molecule type" value="Genomic_DNA"/>
</dbReference>
<feature type="binding site" evidence="5">
    <location>
        <position position="303"/>
    </location>
    <ligand>
        <name>S-adenosyl-L-methionine</name>
        <dbReference type="ChEBI" id="CHEBI:59789"/>
    </ligand>
</feature>
<evidence type="ECO:0000313" key="9">
    <source>
        <dbReference type="Proteomes" id="UP001430804"/>
    </source>
</evidence>
<organism evidence="8 9">
    <name type="scientific">Pseudohoeflea coraliihabitans</name>
    <dbReference type="NCBI Taxonomy" id="2860393"/>
    <lineage>
        <taxon>Bacteria</taxon>
        <taxon>Pseudomonadati</taxon>
        <taxon>Pseudomonadota</taxon>
        <taxon>Alphaproteobacteria</taxon>
        <taxon>Hyphomicrobiales</taxon>
        <taxon>Rhizobiaceae</taxon>
        <taxon>Pseudohoeflea</taxon>
    </lineage>
</organism>